<evidence type="ECO:0000313" key="2">
    <source>
        <dbReference type="EMBL" id="ELU18351.1"/>
    </source>
</evidence>
<accession>R7VLJ9</accession>
<name>R7VLJ9_CAPTE</name>
<dbReference type="OrthoDB" id="10021571at2759"/>
<dbReference type="PANTHER" id="PTHR21397:SF2">
    <property type="entry name" value="CHROMATIN COMPLEXES SUBUNIT BAP18"/>
    <property type="match status" value="1"/>
</dbReference>
<dbReference type="EMBL" id="AMQN01016339">
    <property type="status" value="NOT_ANNOTATED_CDS"/>
    <property type="molecule type" value="Genomic_DNA"/>
</dbReference>
<sequence>MSSASKVGEIFAAAGTAFGKLGELTMQLHPSTEAAPSSGKWTETEIEMLRNSVKNFGEDLNKISDIIKARTIMHIKTTMKRKSFEEAGLSPPTENEKSPKKSTVQRASGGQRSQAKKAKTGSDVTLSALNMPEADVDIEGLGDQQSVKKLEFDSDVDSSIL</sequence>
<evidence type="ECO:0008006" key="5">
    <source>
        <dbReference type="Google" id="ProtNLM"/>
    </source>
</evidence>
<organism evidence="2">
    <name type="scientific">Capitella teleta</name>
    <name type="common">Polychaete worm</name>
    <dbReference type="NCBI Taxonomy" id="283909"/>
    <lineage>
        <taxon>Eukaryota</taxon>
        <taxon>Metazoa</taxon>
        <taxon>Spiralia</taxon>
        <taxon>Lophotrochozoa</taxon>
        <taxon>Annelida</taxon>
        <taxon>Polychaeta</taxon>
        <taxon>Sedentaria</taxon>
        <taxon>Scolecida</taxon>
        <taxon>Capitellidae</taxon>
        <taxon>Capitella</taxon>
    </lineage>
</organism>
<evidence type="ECO:0000313" key="3">
    <source>
        <dbReference type="EnsemblMetazoa" id="CapteP159160"/>
    </source>
</evidence>
<dbReference type="EMBL" id="KB291967">
    <property type="protein sequence ID" value="ELU18351.1"/>
    <property type="molecule type" value="Genomic_DNA"/>
</dbReference>
<dbReference type="Gene3D" id="1.20.58.1880">
    <property type="match status" value="1"/>
</dbReference>
<dbReference type="STRING" id="283909.R7VLJ9"/>
<dbReference type="AlphaFoldDB" id="R7VLJ9"/>
<feature type="compositionally biased region" description="Polar residues" evidence="1">
    <location>
        <begin position="101"/>
        <end position="113"/>
    </location>
</feature>
<dbReference type="EnsemblMetazoa" id="CapteT159160">
    <property type="protein sequence ID" value="CapteP159160"/>
    <property type="gene ID" value="CapteG159160"/>
</dbReference>
<dbReference type="PANTHER" id="PTHR21397">
    <property type="entry name" value="CHROMATIN COMPLEXES SUBUNIT BAP18-RELATED"/>
    <property type="match status" value="1"/>
</dbReference>
<keyword evidence="4" id="KW-1185">Reference proteome</keyword>
<dbReference type="Proteomes" id="UP000014760">
    <property type="component" value="Unassembled WGS sequence"/>
</dbReference>
<gene>
    <name evidence="2" type="ORF">CAPTEDRAFT_159160</name>
</gene>
<dbReference type="InterPro" id="IPR009057">
    <property type="entry name" value="Homeodomain-like_sf"/>
</dbReference>
<dbReference type="HOGENOM" id="CLU_104449_0_0_1"/>
<evidence type="ECO:0000256" key="1">
    <source>
        <dbReference type="SAM" id="MobiDB-lite"/>
    </source>
</evidence>
<dbReference type="SUPFAM" id="SSF46689">
    <property type="entry name" value="Homeodomain-like"/>
    <property type="match status" value="1"/>
</dbReference>
<feature type="region of interest" description="Disordered" evidence="1">
    <location>
        <begin position="80"/>
        <end position="128"/>
    </location>
</feature>
<protein>
    <recommendedName>
        <fullName evidence="5">Myb-like domain-containing protein</fullName>
    </recommendedName>
</protein>
<dbReference type="GO" id="GO:0071339">
    <property type="term" value="C:MLL1 complex"/>
    <property type="evidence" value="ECO:0007669"/>
    <property type="project" value="TreeGrafter"/>
</dbReference>
<evidence type="ECO:0000313" key="4">
    <source>
        <dbReference type="Proteomes" id="UP000014760"/>
    </source>
</evidence>
<reference evidence="3" key="3">
    <citation type="submission" date="2015-06" db="UniProtKB">
        <authorList>
            <consortium name="EnsemblMetazoa"/>
        </authorList>
    </citation>
    <scope>IDENTIFICATION</scope>
</reference>
<reference evidence="4" key="1">
    <citation type="submission" date="2012-12" db="EMBL/GenBank/DDBJ databases">
        <authorList>
            <person name="Hellsten U."/>
            <person name="Grimwood J."/>
            <person name="Chapman J.A."/>
            <person name="Shapiro H."/>
            <person name="Aerts A."/>
            <person name="Otillar R.P."/>
            <person name="Terry A.Y."/>
            <person name="Boore J.L."/>
            <person name="Simakov O."/>
            <person name="Marletaz F."/>
            <person name="Cho S.-J."/>
            <person name="Edsinger-Gonzales E."/>
            <person name="Havlak P."/>
            <person name="Kuo D.-H."/>
            <person name="Larsson T."/>
            <person name="Lv J."/>
            <person name="Arendt D."/>
            <person name="Savage R."/>
            <person name="Osoegawa K."/>
            <person name="de Jong P."/>
            <person name="Lindberg D.R."/>
            <person name="Seaver E.C."/>
            <person name="Weisblat D.A."/>
            <person name="Putnam N.H."/>
            <person name="Grigoriev I.V."/>
            <person name="Rokhsar D.S."/>
        </authorList>
    </citation>
    <scope>NUCLEOTIDE SEQUENCE</scope>
    <source>
        <strain evidence="4">I ESC-2004</strain>
    </source>
</reference>
<reference evidence="2 4" key="2">
    <citation type="journal article" date="2013" name="Nature">
        <title>Insights into bilaterian evolution from three spiralian genomes.</title>
        <authorList>
            <person name="Simakov O."/>
            <person name="Marletaz F."/>
            <person name="Cho S.J."/>
            <person name="Edsinger-Gonzales E."/>
            <person name="Havlak P."/>
            <person name="Hellsten U."/>
            <person name="Kuo D.H."/>
            <person name="Larsson T."/>
            <person name="Lv J."/>
            <person name="Arendt D."/>
            <person name="Savage R."/>
            <person name="Osoegawa K."/>
            <person name="de Jong P."/>
            <person name="Grimwood J."/>
            <person name="Chapman J.A."/>
            <person name="Shapiro H."/>
            <person name="Aerts A."/>
            <person name="Otillar R.P."/>
            <person name="Terry A.Y."/>
            <person name="Boore J.L."/>
            <person name="Grigoriev I.V."/>
            <person name="Lindberg D.R."/>
            <person name="Seaver E.C."/>
            <person name="Weisblat D.A."/>
            <person name="Putnam N.H."/>
            <person name="Rokhsar D.S."/>
        </authorList>
    </citation>
    <scope>NUCLEOTIDE SEQUENCE</scope>
    <source>
        <strain evidence="2 4">I ESC-2004</strain>
    </source>
</reference>
<proteinExistence type="predicted"/>
<dbReference type="OMA" id="GKWADED"/>
<dbReference type="GO" id="GO:0016589">
    <property type="term" value="C:NURF complex"/>
    <property type="evidence" value="ECO:0007669"/>
    <property type="project" value="TreeGrafter"/>
</dbReference>